<sequence>MIIKTIKLILATLLILIIICIPLSIYLVRFNNNSFIGRNIKKQVINDPGLVRILNLNEPGDGRYIYLDSAVPSVSVSIYSIDAKPYDERVKLWMGDIMHSTVNKEIGEIFEGDINYGKTELLTNENLEEIYKLVKSTSKSDVYIIFTGSYAEKPSSVGLVIQRDAIFIFNDAIELLSERGYVKDLLEKTTIMHEWGHLLGLEHINYSNCIMNEMAEVYDNPPVGKNLPIKYCWEELNIIRN</sequence>
<feature type="transmembrane region" description="Helical" evidence="1">
    <location>
        <begin position="6"/>
        <end position="28"/>
    </location>
</feature>
<keyword evidence="1" id="KW-1133">Transmembrane helix</keyword>
<keyword evidence="1" id="KW-0812">Transmembrane</keyword>
<dbReference type="EMBL" id="LBTW01000037">
    <property type="protein sequence ID" value="KKQ48295.1"/>
    <property type="molecule type" value="Genomic_DNA"/>
</dbReference>
<dbReference type="AlphaFoldDB" id="A0A0G0IBE7"/>
<comment type="caution">
    <text evidence="2">The sequence shown here is derived from an EMBL/GenBank/DDBJ whole genome shotgun (WGS) entry which is preliminary data.</text>
</comment>
<accession>A0A0G0IBE7</accession>
<keyword evidence="1" id="KW-0472">Membrane</keyword>
<dbReference type="SUPFAM" id="SSF55486">
    <property type="entry name" value="Metalloproteases ('zincins'), catalytic domain"/>
    <property type="match status" value="1"/>
</dbReference>
<evidence type="ECO:0008006" key="4">
    <source>
        <dbReference type="Google" id="ProtNLM"/>
    </source>
</evidence>
<dbReference type="InterPro" id="IPR024079">
    <property type="entry name" value="MetalloPept_cat_dom_sf"/>
</dbReference>
<dbReference type="Gene3D" id="3.40.390.10">
    <property type="entry name" value="Collagenase (Catalytic Domain)"/>
    <property type="match status" value="1"/>
</dbReference>
<dbReference type="Proteomes" id="UP000034366">
    <property type="component" value="Unassembled WGS sequence"/>
</dbReference>
<organism evidence="2 3">
    <name type="scientific">Candidatus Woesebacteria bacterium GW2011_GWD1_38_10</name>
    <dbReference type="NCBI Taxonomy" id="1618592"/>
    <lineage>
        <taxon>Bacteria</taxon>
        <taxon>Candidatus Woeseibacteriota</taxon>
    </lineage>
</organism>
<evidence type="ECO:0000313" key="2">
    <source>
        <dbReference type="EMBL" id="KKQ48295.1"/>
    </source>
</evidence>
<evidence type="ECO:0000313" key="3">
    <source>
        <dbReference type="Proteomes" id="UP000034366"/>
    </source>
</evidence>
<evidence type="ECO:0000256" key="1">
    <source>
        <dbReference type="SAM" id="Phobius"/>
    </source>
</evidence>
<gene>
    <name evidence="2" type="ORF">US67_C0037G0006</name>
</gene>
<protein>
    <recommendedName>
        <fullName evidence="4">Peptidase M10 metallopeptidase domain-containing protein</fullName>
    </recommendedName>
</protein>
<reference evidence="2 3" key="1">
    <citation type="journal article" date="2015" name="Nature">
        <title>rRNA introns, odd ribosomes, and small enigmatic genomes across a large radiation of phyla.</title>
        <authorList>
            <person name="Brown C.T."/>
            <person name="Hug L.A."/>
            <person name="Thomas B.C."/>
            <person name="Sharon I."/>
            <person name="Castelle C.J."/>
            <person name="Singh A."/>
            <person name="Wilkins M.J."/>
            <person name="Williams K.H."/>
            <person name="Banfield J.F."/>
        </authorList>
    </citation>
    <scope>NUCLEOTIDE SEQUENCE [LARGE SCALE GENOMIC DNA]</scope>
</reference>
<dbReference type="GO" id="GO:0008237">
    <property type="term" value="F:metallopeptidase activity"/>
    <property type="evidence" value="ECO:0007669"/>
    <property type="project" value="InterPro"/>
</dbReference>
<proteinExistence type="predicted"/>
<name>A0A0G0IBE7_9BACT</name>